<dbReference type="GO" id="GO:0004798">
    <property type="term" value="F:dTMP kinase activity"/>
    <property type="evidence" value="ECO:0007669"/>
    <property type="project" value="UniProtKB-EC"/>
</dbReference>
<dbReference type="OrthoDB" id="425602at2759"/>
<reference evidence="11 12" key="1">
    <citation type="submission" date="2013-11" db="EMBL/GenBank/DDBJ databases">
        <title>The Genome Sequence of Phytophthora parasitica P1976.</title>
        <authorList>
            <consortium name="The Broad Institute Genomics Platform"/>
            <person name="Russ C."/>
            <person name="Tyler B."/>
            <person name="Panabieres F."/>
            <person name="Shan W."/>
            <person name="Tripathy S."/>
            <person name="Grunwald N."/>
            <person name="Machado M."/>
            <person name="Johnson C.S."/>
            <person name="Walker B."/>
            <person name="Young S."/>
            <person name="Zeng Q."/>
            <person name="Gargeya S."/>
            <person name="Fitzgerald M."/>
            <person name="Haas B."/>
            <person name="Abouelleil A."/>
            <person name="Allen A.W."/>
            <person name="Alvarado L."/>
            <person name="Arachchi H.M."/>
            <person name="Berlin A.M."/>
            <person name="Chapman S.B."/>
            <person name="Gainer-Dewar J."/>
            <person name="Goldberg J."/>
            <person name="Griggs A."/>
            <person name="Gujja S."/>
            <person name="Hansen M."/>
            <person name="Howarth C."/>
            <person name="Imamovic A."/>
            <person name="Ireland A."/>
            <person name="Larimer J."/>
            <person name="McCowan C."/>
            <person name="Murphy C."/>
            <person name="Pearson M."/>
            <person name="Poon T.W."/>
            <person name="Priest M."/>
            <person name="Roberts A."/>
            <person name="Saif S."/>
            <person name="Shea T."/>
            <person name="Sisk P."/>
            <person name="Sykes S."/>
            <person name="Wortman J."/>
            <person name="Nusbaum C."/>
            <person name="Birren B."/>
        </authorList>
    </citation>
    <scope>NUCLEOTIDE SEQUENCE [LARGE SCALE GENOMIC DNA]</scope>
    <source>
        <strain evidence="11 12">P1976</strain>
    </source>
</reference>
<dbReference type="GO" id="GO:0006235">
    <property type="term" value="P:dTTP biosynthetic process"/>
    <property type="evidence" value="ECO:0007669"/>
    <property type="project" value="TreeGrafter"/>
</dbReference>
<dbReference type="GO" id="GO:0004550">
    <property type="term" value="F:nucleoside diphosphate kinase activity"/>
    <property type="evidence" value="ECO:0007669"/>
    <property type="project" value="TreeGrafter"/>
</dbReference>
<evidence type="ECO:0000313" key="12">
    <source>
        <dbReference type="Proteomes" id="UP000028582"/>
    </source>
</evidence>
<evidence type="ECO:0000256" key="9">
    <source>
        <dbReference type="ARBA" id="ARBA00022840"/>
    </source>
</evidence>
<comment type="similarity">
    <text evidence="2">Belongs to the thymidylate kinase family.</text>
</comment>
<evidence type="ECO:0000256" key="3">
    <source>
        <dbReference type="ARBA" id="ARBA00012980"/>
    </source>
</evidence>
<dbReference type="SUPFAM" id="SSF52540">
    <property type="entry name" value="P-loop containing nucleoside triphosphate hydrolases"/>
    <property type="match status" value="1"/>
</dbReference>
<dbReference type="GO" id="GO:0006233">
    <property type="term" value="P:dTDP biosynthetic process"/>
    <property type="evidence" value="ECO:0007669"/>
    <property type="project" value="InterPro"/>
</dbReference>
<accession>A0A080Z1Y5</accession>
<dbReference type="Proteomes" id="UP000028582">
    <property type="component" value="Unassembled WGS sequence"/>
</dbReference>
<evidence type="ECO:0000259" key="10">
    <source>
        <dbReference type="Pfam" id="PF02223"/>
    </source>
</evidence>
<dbReference type="InterPro" id="IPR018094">
    <property type="entry name" value="Thymidylate_kinase"/>
</dbReference>
<sequence>MTRRGIFLLFEGVDRCGKTTQTKLLHDALNASSPHQPSALLHFPDRSTAIGKSIHSYLTSSEAMDDHAIHLLFSANRWEAASKIESILASGQHIIMDRYSFSGVAFSAAKSGMSLDWCWAPEIGLPKPDAVIFLDVPVTQASTRADFGQERYETTAFQEKVYRNFYDIMERATPKWHVVDATGTIEQVQEKVMAIAKETIAKYSESPLNHFEKFWLAFRQLNEQKLLDEMERNVSLKVKSLPKNLMIECLMVFGGGTCA</sequence>
<evidence type="ECO:0000256" key="2">
    <source>
        <dbReference type="ARBA" id="ARBA00009776"/>
    </source>
</evidence>
<organism evidence="11 12">
    <name type="scientific">Phytophthora nicotianae P1976</name>
    <dbReference type="NCBI Taxonomy" id="1317066"/>
    <lineage>
        <taxon>Eukaryota</taxon>
        <taxon>Sar</taxon>
        <taxon>Stramenopiles</taxon>
        <taxon>Oomycota</taxon>
        <taxon>Peronosporomycetes</taxon>
        <taxon>Peronosporales</taxon>
        <taxon>Peronosporaceae</taxon>
        <taxon>Phytophthora</taxon>
    </lineage>
</organism>
<dbReference type="InterPro" id="IPR018095">
    <property type="entry name" value="Thymidylate_kin_CS"/>
</dbReference>
<dbReference type="GO" id="GO:0005829">
    <property type="term" value="C:cytosol"/>
    <property type="evidence" value="ECO:0007669"/>
    <property type="project" value="TreeGrafter"/>
</dbReference>
<keyword evidence="8 11" id="KW-0418">Kinase</keyword>
<evidence type="ECO:0000256" key="7">
    <source>
        <dbReference type="ARBA" id="ARBA00022741"/>
    </source>
</evidence>
<evidence type="ECO:0000256" key="1">
    <source>
        <dbReference type="ARBA" id="ARBA00004992"/>
    </source>
</evidence>
<dbReference type="HAMAP" id="MF_00165">
    <property type="entry name" value="Thymidylate_kinase"/>
    <property type="match status" value="1"/>
</dbReference>
<dbReference type="GO" id="GO:0005634">
    <property type="term" value="C:nucleus"/>
    <property type="evidence" value="ECO:0007669"/>
    <property type="project" value="TreeGrafter"/>
</dbReference>
<dbReference type="AlphaFoldDB" id="A0A080Z1Y5"/>
<dbReference type="FunFam" id="3.40.50.300:FF:000679">
    <property type="entry name" value="Thymidylate kinase"/>
    <property type="match status" value="1"/>
</dbReference>
<name>A0A080Z1Y5_PHYNI</name>
<dbReference type="GO" id="GO:0005739">
    <property type="term" value="C:mitochondrion"/>
    <property type="evidence" value="ECO:0007669"/>
    <property type="project" value="TreeGrafter"/>
</dbReference>
<protein>
    <recommendedName>
        <fullName evidence="4">Thymidylate kinase</fullName>
        <ecNumber evidence="3">2.7.4.9</ecNumber>
    </recommendedName>
</protein>
<dbReference type="PROSITE" id="PS01331">
    <property type="entry name" value="THYMIDYLATE_KINASE"/>
    <property type="match status" value="1"/>
</dbReference>
<dbReference type="Gene3D" id="3.40.50.300">
    <property type="entry name" value="P-loop containing nucleotide triphosphate hydrolases"/>
    <property type="match status" value="1"/>
</dbReference>
<dbReference type="PANTHER" id="PTHR10344">
    <property type="entry name" value="THYMIDYLATE KINASE"/>
    <property type="match status" value="1"/>
</dbReference>
<keyword evidence="6" id="KW-0545">Nucleotide biosynthesis</keyword>
<dbReference type="PANTHER" id="PTHR10344:SF1">
    <property type="entry name" value="THYMIDYLATE KINASE"/>
    <property type="match status" value="1"/>
</dbReference>
<dbReference type="CDD" id="cd01672">
    <property type="entry name" value="TMPK"/>
    <property type="match status" value="1"/>
</dbReference>
<dbReference type="EC" id="2.7.4.9" evidence="3"/>
<dbReference type="Pfam" id="PF02223">
    <property type="entry name" value="Thymidylate_kin"/>
    <property type="match status" value="1"/>
</dbReference>
<comment type="caution">
    <text evidence="11">The sequence shown here is derived from an EMBL/GenBank/DDBJ whole genome shotgun (WGS) entry which is preliminary data.</text>
</comment>
<comment type="pathway">
    <text evidence="1">Pyrimidine metabolism; dTTP biosynthesis.</text>
</comment>
<dbReference type="NCBIfam" id="TIGR00041">
    <property type="entry name" value="DTMP_kinase"/>
    <property type="match status" value="1"/>
</dbReference>
<feature type="domain" description="Thymidylate kinase-like" evidence="10">
    <location>
        <begin position="10"/>
        <end position="192"/>
    </location>
</feature>
<dbReference type="GO" id="GO:0005524">
    <property type="term" value="F:ATP binding"/>
    <property type="evidence" value="ECO:0007669"/>
    <property type="project" value="UniProtKB-KW"/>
</dbReference>
<evidence type="ECO:0000256" key="4">
    <source>
        <dbReference type="ARBA" id="ARBA00017144"/>
    </source>
</evidence>
<dbReference type="InterPro" id="IPR027417">
    <property type="entry name" value="P-loop_NTPase"/>
</dbReference>
<evidence type="ECO:0000256" key="5">
    <source>
        <dbReference type="ARBA" id="ARBA00022679"/>
    </source>
</evidence>
<keyword evidence="7" id="KW-0547">Nucleotide-binding</keyword>
<dbReference type="EMBL" id="ANJA01003903">
    <property type="protein sequence ID" value="ETO60646.1"/>
    <property type="molecule type" value="Genomic_DNA"/>
</dbReference>
<gene>
    <name evidence="11" type="ORF">F444_21188</name>
</gene>
<keyword evidence="5" id="KW-0808">Transferase</keyword>
<evidence type="ECO:0000313" key="11">
    <source>
        <dbReference type="EMBL" id="ETO60646.1"/>
    </source>
</evidence>
<proteinExistence type="inferred from homology"/>
<dbReference type="GO" id="GO:0006227">
    <property type="term" value="P:dUDP biosynthetic process"/>
    <property type="evidence" value="ECO:0007669"/>
    <property type="project" value="TreeGrafter"/>
</dbReference>
<dbReference type="InterPro" id="IPR039430">
    <property type="entry name" value="Thymidylate_kin-like_dom"/>
</dbReference>
<keyword evidence="9" id="KW-0067">ATP-binding</keyword>
<evidence type="ECO:0000256" key="8">
    <source>
        <dbReference type="ARBA" id="ARBA00022777"/>
    </source>
</evidence>
<evidence type="ECO:0000256" key="6">
    <source>
        <dbReference type="ARBA" id="ARBA00022727"/>
    </source>
</evidence>